<evidence type="ECO:0000313" key="2">
    <source>
        <dbReference type="EMBL" id="AXK43135.1"/>
    </source>
</evidence>
<dbReference type="GO" id="GO:0006355">
    <property type="term" value="P:regulation of DNA-templated transcription"/>
    <property type="evidence" value="ECO:0007669"/>
    <property type="project" value="InterPro"/>
</dbReference>
<dbReference type="InterPro" id="IPR000073">
    <property type="entry name" value="AB_hydrolase_1"/>
</dbReference>
<dbReference type="AlphaFoldDB" id="A0A345YGT3"/>
<evidence type="ECO:0000259" key="1">
    <source>
        <dbReference type="Pfam" id="PF12697"/>
    </source>
</evidence>
<dbReference type="Proteomes" id="UP000254508">
    <property type="component" value="Chromosome"/>
</dbReference>
<dbReference type="InterPro" id="IPR016032">
    <property type="entry name" value="Sig_transdc_resp-reg_C-effctor"/>
</dbReference>
<dbReference type="OrthoDB" id="7618865at2"/>
<protein>
    <submittedName>
        <fullName evidence="2">Alpha/beta fold hydrolase</fullName>
    </submittedName>
</protein>
<keyword evidence="3" id="KW-1185">Reference proteome</keyword>
<dbReference type="EMBL" id="CP031357">
    <property type="protein sequence ID" value="AXK43135.1"/>
    <property type="molecule type" value="Genomic_DNA"/>
</dbReference>
<name>A0A345YGT3_9SPHN</name>
<sequence>MRMVDLWSGGVGTIEDLDEDSRFAEEFEDRFDAALKSDIPPMTPRPNLSTATMTCILLDEHNHLIWGDPRFERWIGRDVVDMDVCDQVRANGVEQLVQTTDQDDHPLILAYAPIGTARHWPIPFKIDREGSGAGIAIGALSLAHLSDALIETARAAGLTNLEARVAAALVSHGHMRRAGAHCGVQYQTARKAASAAMRKLNVSGQAQLVRKMSELVTSVSPPREDARNLLIDIFGFTPREARLALLLAEGHDRKESAEIAGLSNAVAKDVFSCIFEKMGIEKAPEIPRVVADAFLSALFARADQHALASLPGEREPLRILHRPDGSVVAMSDYGPKDGRPVHILHSSMSTRYPFRKVVRALQNAGFRPITIDRPGYGLTDDRADADDMDDLFAAGADDVRLVCDWLGIKRIDLLTRGGAFAALATARMHPDLIGRAVVINPDLLQEHCTKRSGTLGLVRTGFERFPDRIESMLRWTGSQLTPSRIAKLIDKTLKTIPADAQSLSDAESIADYQRSFLVFATSRISGIFREQRGYVTMADVLGLQDGRDWKLLIGDADPIHDVAEMIPFWRAKLPGASIRNVQGAGRYMELSHTEAVIDALNGAIA</sequence>
<evidence type="ECO:0000313" key="3">
    <source>
        <dbReference type="Proteomes" id="UP000254508"/>
    </source>
</evidence>
<keyword evidence="2" id="KW-0378">Hydrolase</keyword>
<gene>
    <name evidence="2" type="ORF">DVR09_13120</name>
</gene>
<reference evidence="3" key="1">
    <citation type="submission" date="2018-07" db="EMBL/GenBank/DDBJ databases">
        <title>Genome sequence of Erythrobacter strain YH-07, an antagonistic bacterium isolated from Yellow Sea.</title>
        <authorList>
            <person name="Tang T."/>
            <person name="Liu Q."/>
            <person name="Sun X."/>
        </authorList>
    </citation>
    <scope>NUCLEOTIDE SEQUENCE [LARGE SCALE GENOMIC DNA]</scope>
    <source>
        <strain evidence="3">YH-07</strain>
    </source>
</reference>
<dbReference type="SUPFAM" id="SSF53474">
    <property type="entry name" value="alpha/beta-Hydrolases"/>
    <property type="match status" value="1"/>
</dbReference>
<proteinExistence type="predicted"/>
<dbReference type="InterPro" id="IPR029058">
    <property type="entry name" value="AB_hydrolase_fold"/>
</dbReference>
<dbReference type="InterPro" id="IPR036388">
    <property type="entry name" value="WH-like_DNA-bd_sf"/>
</dbReference>
<dbReference type="SUPFAM" id="SSF46894">
    <property type="entry name" value="C-terminal effector domain of the bipartite response regulators"/>
    <property type="match status" value="2"/>
</dbReference>
<dbReference type="Gene3D" id="1.10.10.10">
    <property type="entry name" value="Winged helix-like DNA-binding domain superfamily/Winged helix DNA-binding domain"/>
    <property type="match status" value="1"/>
</dbReference>
<dbReference type="GO" id="GO:0003677">
    <property type="term" value="F:DNA binding"/>
    <property type="evidence" value="ECO:0007669"/>
    <property type="project" value="InterPro"/>
</dbReference>
<dbReference type="GO" id="GO:0016020">
    <property type="term" value="C:membrane"/>
    <property type="evidence" value="ECO:0007669"/>
    <property type="project" value="TreeGrafter"/>
</dbReference>
<dbReference type="KEGG" id="err:DVR09_13120"/>
<feature type="domain" description="AB hydrolase-1" evidence="1">
    <location>
        <begin position="345"/>
        <end position="599"/>
    </location>
</feature>
<dbReference type="GO" id="GO:0016787">
    <property type="term" value="F:hydrolase activity"/>
    <property type="evidence" value="ECO:0007669"/>
    <property type="project" value="UniProtKB-KW"/>
</dbReference>
<organism evidence="2 3">
    <name type="scientific">Erythrobacter aureus</name>
    <dbReference type="NCBI Taxonomy" id="2182384"/>
    <lineage>
        <taxon>Bacteria</taxon>
        <taxon>Pseudomonadati</taxon>
        <taxon>Pseudomonadota</taxon>
        <taxon>Alphaproteobacteria</taxon>
        <taxon>Sphingomonadales</taxon>
        <taxon>Erythrobacteraceae</taxon>
        <taxon>Erythrobacter/Porphyrobacter group</taxon>
        <taxon>Erythrobacter</taxon>
    </lineage>
</organism>
<dbReference type="InterPro" id="IPR050266">
    <property type="entry name" value="AB_hydrolase_sf"/>
</dbReference>
<accession>A0A345YGT3</accession>
<dbReference type="Pfam" id="PF12697">
    <property type="entry name" value="Abhydrolase_6"/>
    <property type="match status" value="1"/>
</dbReference>
<dbReference type="Gene3D" id="3.40.50.1820">
    <property type="entry name" value="alpha/beta hydrolase"/>
    <property type="match status" value="1"/>
</dbReference>
<dbReference type="PANTHER" id="PTHR43798">
    <property type="entry name" value="MONOACYLGLYCEROL LIPASE"/>
    <property type="match status" value="1"/>
</dbReference>
<dbReference type="PANTHER" id="PTHR43798:SF33">
    <property type="entry name" value="HYDROLASE, PUTATIVE (AFU_ORTHOLOGUE AFUA_2G14860)-RELATED"/>
    <property type="match status" value="1"/>
</dbReference>